<feature type="region of interest" description="Disordered" evidence="1">
    <location>
        <begin position="1"/>
        <end position="123"/>
    </location>
</feature>
<keyword evidence="3" id="KW-1185">Reference proteome</keyword>
<dbReference type="STRING" id="284592.B5RTW1"/>
<feature type="compositionally biased region" description="Low complexity" evidence="1">
    <location>
        <begin position="101"/>
        <end position="111"/>
    </location>
</feature>
<dbReference type="EMBL" id="CR382137">
    <property type="protein sequence ID" value="CAR65773.1"/>
    <property type="molecule type" value="Genomic_DNA"/>
</dbReference>
<dbReference type="GO" id="GO:0006364">
    <property type="term" value="P:rRNA processing"/>
    <property type="evidence" value="ECO:0007669"/>
    <property type="project" value="InterPro"/>
</dbReference>
<organism evidence="2 3">
    <name type="scientific">Debaryomyces hansenii (strain ATCC 36239 / CBS 767 / BCRC 21394 / JCM 1990 / NBRC 0083 / IGC 2968)</name>
    <name type="common">Yeast</name>
    <name type="synonym">Torulaspora hansenii</name>
    <dbReference type="NCBI Taxonomy" id="284592"/>
    <lineage>
        <taxon>Eukaryota</taxon>
        <taxon>Fungi</taxon>
        <taxon>Dikarya</taxon>
        <taxon>Ascomycota</taxon>
        <taxon>Saccharomycotina</taxon>
        <taxon>Pichiomycetes</taxon>
        <taxon>Debaryomycetaceae</taxon>
        <taxon>Debaryomyces</taxon>
    </lineage>
</organism>
<dbReference type="KEGG" id="dha:DEHA2E05324g"/>
<dbReference type="GO" id="GO:0030515">
    <property type="term" value="F:snoRNA binding"/>
    <property type="evidence" value="ECO:0007669"/>
    <property type="project" value="InterPro"/>
</dbReference>
<proteinExistence type="predicted"/>
<reference evidence="2 3" key="1">
    <citation type="journal article" date="2004" name="Nature">
        <title>Genome evolution in yeasts.</title>
        <authorList>
            <consortium name="Genolevures"/>
            <person name="Dujon B."/>
            <person name="Sherman D."/>
            <person name="Fischer G."/>
            <person name="Durrens P."/>
            <person name="Casaregola S."/>
            <person name="Lafontaine I."/>
            <person name="de Montigny J."/>
            <person name="Marck C."/>
            <person name="Neuveglise C."/>
            <person name="Talla E."/>
            <person name="Goffard N."/>
            <person name="Frangeul L."/>
            <person name="Aigle M."/>
            <person name="Anthouard V."/>
            <person name="Babour A."/>
            <person name="Barbe V."/>
            <person name="Barnay S."/>
            <person name="Blanchin S."/>
            <person name="Beckerich J.M."/>
            <person name="Beyne E."/>
            <person name="Bleykasten C."/>
            <person name="Boisrame A."/>
            <person name="Boyer J."/>
            <person name="Cattolico L."/>
            <person name="Confanioleri F."/>
            <person name="de Daruvar A."/>
            <person name="Despons L."/>
            <person name="Fabre E."/>
            <person name="Fairhead C."/>
            <person name="Ferry-Dumazet H."/>
            <person name="Groppi A."/>
            <person name="Hantraye F."/>
            <person name="Hennequin C."/>
            <person name="Jauniaux N."/>
            <person name="Joyet P."/>
            <person name="Kachouri R."/>
            <person name="Kerrest A."/>
            <person name="Koszul R."/>
            <person name="Lemaire M."/>
            <person name="Lesur I."/>
            <person name="Ma L."/>
            <person name="Muller H."/>
            <person name="Nicaud J.M."/>
            <person name="Nikolski M."/>
            <person name="Oztas S."/>
            <person name="Ozier-Kalogeropoulos O."/>
            <person name="Pellenz S."/>
            <person name="Potier S."/>
            <person name="Richard G.F."/>
            <person name="Straub M.L."/>
            <person name="Suleau A."/>
            <person name="Swennene D."/>
            <person name="Tekaia F."/>
            <person name="Wesolowski-Louvel M."/>
            <person name="Westhof E."/>
            <person name="Wirth B."/>
            <person name="Zeniou-Meyer M."/>
            <person name="Zivanovic I."/>
            <person name="Bolotin-Fukuhara M."/>
            <person name="Thierry A."/>
            <person name="Bouchier C."/>
            <person name="Caudron B."/>
            <person name="Scarpelli C."/>
            <person name="Gaillardin C."/>
            <person name="Weissenbach J."/>
            <person name="Wincker P."/>
            <person name="Souciet J.L."/>
        </authorList>
    </citation>
    <scope>NUCLEOTIDE SEQUENCE [LARGE SCALE GENOMIC DNA]</scope>
    <source>
        <strain evidence="3">ATCC 36239 / CBS 767 / BCRC 21394 / JCM 1990 / NBRC 0083 / IGC 2968</strain>
    </source>
</reference>
<dbReference type="InterPro" id="IPR013268">
    <property type="entry name" value="UTP16"/>
</dbReference>
<evidence type="ECO:0000313" key="3">
    <source>
        <dbReference type="Proteomes" id="UP000000599"/>
    </source>
</evidence>
<protein>
    <submittedName>
        <fullName evidence="2">DEHA2E05324p</fullName>
    </submittedName>
</protein>
<dbReference type="Proteomes" id="UP000000599">
    <property type="component" value="Chromosome E"/>
</dbReference>
<gene>
    <name evidence="2" type="ordered locus">DEHA2E05324g</name>
</gene>
<evidence type="ECO:0000313" key="2">
    <source>
        <dbReference type="EMBL" id="CAR65773.1"/>
    </source>
</evidence>
<dbReference type="HOGENOM" id="CLU_077704_1_0_1"/>
<dbReference type="VEuPathDB" id="FungiDB:DEHA2E05324g"/>
<dbReference type="FunCoup" id="B5RTW1">
    <property type="interactions" value="265"/>
</dbReference>
<dbReference type="RefSeq" id="XP_002770427.1">
    <property type="nucleotide sequence ID" value="XM_002770381.1"/>
</dbReference>
<dbReference type="InParanoid" id="B5RTW1"/>
<evidence type="ECO:0000256" key="1">
    <source>
        <dbReference type="SAM" id="MobiDB-lite"/>
    </source>
</evidence>
<sequence length="225" mass="26011">MVVTRSRLNAKAGNGATPKKMKFSDNDADVNDIEYHTAEEDELNQSAGSQDSDSDSDSDSDEAPEEESTSGIRNEILAKQKEDLKSQQELKKLEKERRRQQNVYNQQQQLLKKNKKQEDKLPEYLPEDIFESISDNETGESEPIIPSKHLKLQDFEKLDEMEIRKKIKESKLKELKKSKKLSIKKGPVHVKVQSFNLDKKVVPKFENKVVNTRNKWLKRKSLGKK</sequence>
<dbReference type="AlphaFoldDB" id="B5RTW1"/>
<accession>B5RTW1</accession>
<name>B5RTW1_DEBHA</name>
<dbReference type="OMA" id="IRSKDRW"/>
<feature type="compositionally biased region" description="Basic and acidic residues" evidence="1">
    <location>
        <begin position="76"/>
        <end position="99"/>
    </location>
</feature>
<dbReference type="GeneID" id="8998674"/>
<feature type="compositionally biased region" description="Acidic residues" evidence="1">
    <location>
        <begin position="52"/>
        <end position="68"/>
    </location>
</feature>
<dbReference type="Pfam" id="PF08297">
    <property type="entry name" value="U3_snoRNA_assoc"/>
    <property type="match status" value="1"/>
</dbReference>
<dbReference type="OrthoDB" id="4096107at2759"/>
<dbReference type="eggNOG" id="ENOG502S51X">
    <property type="taxonomic scope" value="Eukaryota"/>
</dbReference>